<feature type="modified residue" description="N-methylphenylalanine" evidence="11">
    <location>
        <position position="8"/>
    </location>
</feature>
<dbReference type="InterPro" id="IPR016940">
    <property type="entry name" value="ComGC"/>
</dbReference>
<evidence type="ECO:0000256" key="6">
    <source>
        <dbReference type="ARBA" id="ARBA00022989"/>
    </source>
</evidence>
<gene>
    <name evidence="12" type="ORF">HMPREF1015_00251</name>
</gene>
<keyword evidence="3 10" id="KW-1003">Cell membrane</keyword>
<comment type="caution">
    <text evidence="12">The sequence shown here is derived from an EMBL/GenBank/DDBJ whole genome shotgun (WGS) entry which is preliminary data.</text>
</comment>
<evidence type="ECO:0000313" key="12">
    <source>
        <dbReference type="EMBL" id="EHL73675.1"/>
    </source>
</evidence>
<dbReference type="GO" id="GO:0015627">
    <property type="term" value="C:type II protein secretion system complex"/>
    <property type="evidence" value="ECO:0007669"/>
    <property type="project" value="InterPro"/>
</dbReference>
<dbReference type="GO" id="GO:0030420">
    <property type="term" value="P:establishment of competence for transformation"/>
    <property type="evidence" value="ECO:0007669"/>
    <property type="project" value="UniProtKB-UniRule"/>
</dbReference>
<evidence type="ECO:0000256" key="4">
    <source>
        <dbReference type="ARBA" id="ARBA00022481"/>
    </source>
</evidence>
<protein>
    <recommendedName>
        <fullName evidence="10">ComG operon protein 3</fullName>
    </recommendedName>
</protein>
<keyword evidence="13" id="KW-1185">Reference proteome</keyword>
<organism evidence="12 13">
    <name type="scientific">Bacillus smithii 7_3_47FAA</name>
    <dbReference type="NCBI Taxonomy" id="665952"/>
    <lineage>
        <taxon>Bacteria</taxon>
        <taxon>Bacillati</taxon>
        <taxon>Bacillota</taxon>
        <taxon>Bacilli</taxon>
        <taxon>Bacillales</taxon>
        <taxon>Bacillaceae</taxon>
        <taxon>Bacillus</taxon>
    </lineage>
</organism>
<feature type="chain" id="PRO_5035522552" description="ComG operon protein 3" evidence="11">
    <location>
        <begin position="8"/>
        <end position="104"/>
    </location>
</feature>
<comment type="similarity">
    <text evidence="9 10">Belongs to the ComGC family.</text>
</comment>
<dbReference type="PIRSF" id="PIRSF029928">
    <property type="entry name" value="Late_competence_ComGC"/>
    <property type="match status" value="1"/>
</dbReference>
<dbReference type="PATRIC" id="fig|665952.3.peg.3137"/>
<dbReference type="PRINTS" id="PR00813">
    <property type="entry name" value="BCTERIALGSPG"/>
</dbReference>
<dbReference type="InterPro" id="IPR012902">
    <property type="entry name" value="N_methyl_site"/>
</dbReference>
<dbReference type="NCBIfam" id="TIGR02532">
    <property type="entry name" value="IV_pilin_GFxxxE"/>
    <property type="match status" value="1"/>
</dbReference>
<dbReference type="Gene3D" id="3.30.700.10">
    <property type="entry name" value="Glycoprotein, Type 4 Pilin"/>
    <property type="match status" value="1"/>
</dbReference>
<name>G9QPN4_9BACI</name>
<evidence type="ECO:0000256" key="7">
    <source>
        <dbReference type="ARBA" id="ARBA00023136"/>
    </source>
</evidence>
<feature type="transmembrane region" description="Helical" evidence="10">
    <location>
        <begin position="7"/>
        <end position="28"/>
    </location>
</feature>
<dbReference type="Proteomes" id="UP000011747">
    <property type="component" value="Unassembled WGS sequence"/>
</dbReference>
<evidence type="ECO:0000256" key="11">
    <source>
        <dbReference type="PIRSR" id="PIRSR029928-50"/>
    </source>
</evidence>
<keyword evidence="5 10" id="KW-0812">Transmembrane</keyword>
<keyword evidence="8 10" id="KW-0178">Competence</keyword>
<dbReference type="GO" id="GO:0009986">
    <property type="term" value="C:cell surface"/>
    <property type="evidence" value="ECO:0007669"/>
    <property type="project" value="UniProtKB-SubCell"/>
</dbReference>
<sequence>MFKKQDGFTLIEMMIVLLIISILLFITIPNVVKQSSSIHNKGCEAFQHMVEGQVQSYRMDHQTLPSSVDDLVSGGYLRQGETSCPNGDKIDIGSNGEVIVKRGS</sequence>
<dbReference type="HOGENOM" id="CLU_091705_9_0_9"/>
<dbReference type="Pfam" id="PF07963">
    <property type="entry name" value="N_methyl"/>
    <property type="match status" value="1"/>
</dbReference>
<evidence type="ECO:0000256" key="1">
    <source>
        <dbReference type="ARBA" id="ARBA00004162"/>
    </source>
</evidence>
<dbReference type="EMBL" id="ACWF01000156">
    <property type="protein sequence ID" value="EHL73675.1"/>
    <property type="molecule type" value="Genomic_DNA"/>
</dbReference>
<evidence type="ECO:0000256" key="2">
    <source>
        <dbReference type="ARBA" id="ARBA00004241"/>
    </source>
</evidence>
<comment type="subcellular location">
    <subcellularLocation>
        <location evidence="1">Cell membrane</location>
        <topology evidence="1">Single-pass membrane protein</topology>
    </subcellularLocation>
    <subcellularLocation>
        <location evidence="2">Cell surface</location>
    </subcellularLocation>
</comment>
<comment type="subunit">
    <text evidence="10">Homodimer.</text>
</comment>
<comment type="function">
    <text evidence="10">Required for transformation and DNA binding.</text>
</comment>
<dbReference type="GO" id="GO:0005886">
    <property type="term" value="C:plasma membrane"/>
    <property type="evidence" value="ECO:0007669"/>
    <property type="project" value="UniProtKB-SubCell"/>
</dbReference>
<keyword evidence="4 11" id="KW-0488">Methylation</keyword>
<accession>G9QPN4</accession>
<reference evidence="12 13" key="1">
    <citation type="submission" date="2011-09" db="EMBL/GenBank/DDBJ databases">
        <title>The Genome Sequence of Bacillus smithii 7_3_47FAA.</title>
        <authorList>
            <consortium name="The Broad Institute Genome Sequencing Platform"/>
            <person name="Earl A."/>
            <person name="Ward D."/>
            <person name="Feldgarden M."/>
            <person name="Gevers D."/>
            <person name="Daigneault M."/>
            <person name="Strauss J."/>
            <person name="Allen-Vercoe E."/>
            <person name="Young S.K."/>
            <person name="Zeng Q."/>
            <person name="Gargeya S."/>
            <person name="Fitzgerald M."/>
            <person name="Haas B."/>
            <person name="Abouelleil A."/>
            <person name="Alvarado L."/>
            <person name="Arachchi H.M."/>
            <person name="Berlin A."/>
            <person name="Brown A."/>
            <person name="Chapman S.B."/>
            <person name="Chen Z."/>
            <person name="Dunbar C."/>
            <person name="Freedman E."/>
            <person name="Gearin G."/>
            <person name="Goldberg J."/>
            <person name="Griggs A."/>
            <person name="Gujja S."/>
            <person name="Heiman D."/>
            <person name="Howarth C."/>
            <person name="Larson L."/>
            <person name="Lui A."/>
            <person name="MacDonald P.J.P."/>
            <person name="Montmayeur A."/>
            <person name="Murphy C."/>
            <person name="Neiman D."/>
            <person name="Pearson M."/>
            <person name="Priest M."/>
            <person name="Roberts A."/>
            <person name="Saif S."/>
            <person name="Shea T."/>
            <person name="Shenoy N."/>
            <person name="Sisk P."/>
            <person name="Stolte C."/>
            <person name="Sykes S."/>
            <person name="Wortman J."/>
            <person name="Nusbaum C."/>
            <person name="Birren B."/>
        </authorList>
    </citation>
    <scope>NUCLEOTIDE SEQUENCE [LARGE SCALE GENOMIC DNA]</scope>
    <source>
        <strain evidence="12 13">7_3_47FAA</strain>
    </source>
</reference>
<evidence type="ECO:0000256" key="10">
    <source>
        <dbReference type="PIRNR" id="PIRNR029928"/>
    </source>
</evidence>
<evidence type="ECO:0000256" key="3">
    <source>
        <dbReference type="ARBA" id="ARBA00022475"/>
    </source>
</evidence>
<feature type="propeptide" id="PRO_5035522553" evidence="11">
    <location>
        <begin position="1"/>
        <end position="7"/>
    </location>
</feature>
<evidence type="ECO:0000256" key="9">
    <source>
        <dbReference type="ARBA" id="ARBA00043982"/>
    </source>
</evidence>
<dbReference type="SUPFAM" id="SSF54523">
    <property type="entry name" value="Pili subunits"/>
    <property type="match status" value="1"/>
</dbReference>
<keyword evidence="7 10" id="KW-0472">Membrane</keyword>
<evidence type="ECO:0000313" key="13">
    <source>
        <dbReference type="Proteomes" id="UP000011747"/>
    </source>
</evidence>
<dbReference type="GeneID" id="87582267"/>
<evidence type="ECO:0000256" key="5">
    <source>
        <dbReference type="ARBA" id="ARBA00022692"/>
    </source>
</evidence>
<dbReference type="NCBIfam" id="NF040999">
    <property type="entry name" value="pilin_ComGC"/>
    <property type="match status" value="1"/>
</dbReference>
<evidence type="ECO:0000256" key="8">
    <source>
        <dbReference type="ARBA" id="ARBA00023287"/>
    </source>
</evidence>
<dbReference type="GO" id="GO:0015628">
    <property type="term" value="P:protein secretion by the type II secretion system"/>
    <property type="evidence" value="ECO:0007669"/>
    <property type="project" value="InterPro"/>
</dbReference>
<dbReference type="InterPro" id="IPR045584">
    <property type="entry name" value="Pilin-like"/>
</dbReference>
<dbReference type="AlphaFoldDB" id="G9QPN4"/>
<dbReference type="RefSeq" id="WP_003355330.1">
    <property type="nucleotide sequence ID" value="NZ_JH414764.1"/>
</dbReference>
<keyword evidence="10" id="KW-0813">Transport</keyword>
<dbReference type="InterPro" id="IPR000983">
    <property type="entry name" value="Bac_GSPG_pilin"/>
</dbReference>
<keyword evidence="6 10" id="KW-1133">Transmembrane helix</keyword>
<proteinExistence type="inferred from homology"/>